<organism evidence="3">
    <name type="scientific">Dunaliella tertiolecta</name>
    <name type="common">Green alga</name>
    <dbReference type="NCBI Taxonomy" id="3047"/>
    <lineage>
        <taxon>Eukaryota</taxon>
        <taxon>Viridiplantae</taxon>
        <taxon>Chlorophyta</taxon>
        <taxon>core chlorophytes</taxon>
        <taxon>Chlorophyceae</taxon>
        <taxon>CS clade</taxon>
        <taxon>Chlamydomonadales</taxon>
        <taxon>Dunaliellaceae</taxon>
        <taxon>Dunaliella</taxon>
    </lineage>
</organism>
<gene>
    <name evidence="3" type="ORF">DTER00134_LOCUS739</name>
</gene>
<dbReference type="AlphaFoldDB" id="A0A7S3VI13"/>
<evidence type="ECO:0000256" key="2">
    <source>
        <dbReference type="SAM" id="MobiDB-lite"/>
    </source>
</evidence>
<proteinExistence type="predicted"/>
<feature type="region of interest" description="Disordered" evidence="2">
    <location>
        <begin position="1"/>
        <end position="40"/>
    </location>
</feature>
<evidence type="ECO:0000313" key="3">
    <source>
        <dbReference type="EMBL" id="CAE0485700.1"/>
    </source>
</evidence>
<keyword evidence="1" id="KW-0175">Coiled coil</keyword>
<protein>
    <submittedName>
        <fullName evidence="3">Uncharacterized protein</fullName>
    </submittedName>
</protein>
<feature type="compositionally biased region" description="Basic and acidic residues" evidence="2">
    <location>
        <begin position="1"/>
        <end position="16"/>
    </location>
</feature>
<feature type="coiled-coil region" evidence="1">
    <location>
        <begin position="42"/>
        <end position="173"/>
    </location>
</feature>
<sequence length="349" mass="38979">MSDARRVSDVGTRDVSTRGVRTPRRVTSAQPYAGGVSEPGSYEEMKARVQNLKREQQRALGHQKAAHMAETAALLEQRMAYESKLAQMEANITSLTQQIKQTNERSAKLRTHCERDKKALQVQLDQANKTLQSIDAEHAQEVQKLTDAHEKQVAQLRQEVVQAQSDMEAGQARLRSELEAQTSEVEQWCQGEIEAVRHVMGCQVEDANVQVSHWQHRQSEEACKRLEAEEAASRAEEHLKKVMEENVAMAAELEACHQRIKSLGSEMESKGAAAIKQQEEAVQALAAKHASEVGLLKKNHRQQLDTIDGRLHDVLGRKDATIAALRGELGEVYAKLQKFGTLLYEAGLH</sequence>
<feature type="coiled-coil region" evidence="1">
    <location>
        <begin position="216"/>
        <end position="252"/>
    </location>
</feature>
<name>A0A7S3VI13_DUNTE</name>
<dbReference type="EMBL" id="HBIP01001713">
    <property type="protein sequence ID" value="CAE0485700.1"/>
    <property type="molecule type" value="Transcribed_RNA"/>
</dbReference>
<reference evidence="3" key="1">
    <citation type="submission" date="2021-01" db="EMBL/GenBank/DDBJ databases">
        <authorList>
            <person name="Corre E."/>
            <person name="Pelletier E."/>
            <person name="Niang G."/>
            <person name="Scheremetjew M."/>
            <person name="Finn R."/>
            <person name="Kale V."/>
            <person name="Holt S."/>
            <person name="Cochrane G."/>
            <person name="Meng A."/>
            <person name="Brown T."/>
            <person name="Cohen L."/>
        </authorList>
    </citation>
    <scope>NUCLEOTIDE SEQUENCE</scope>
    <source>
        <strain evidence="3">CCMP1320</strain>
    </source>
</reference>
<accession>A0A7S3VI13</accession>
<evidence type="ECO:0000256" key="1">
    <source>
        <dbReference type="SAM" id="Coils"/>
    </source>
</evidence>